<proteinExistence type="predicted"/>
<evidence type="ECO:0008006" key="3">
    <source>
        <dbReference type="Google" id="ProtNLM"/>
    </source>
</evidence>
<organism evidence="1 2">
    <name type="scientific">Alternaria arborescens</name>
    <dbReference type="NCBI Taxonomy" id="156630"/>
    <lineage>
        <taxon>Eukaryota</taxon>
        <taxon>Fungi</taxon>
        <taxon>Dikarya</taxon>
        <taxon>Ascomycota</taxon>
        <taxon>Pezizomycotina</taxon>
        <taxon>Dothideomycetes</taxon>
        <taxon>Pleosporomycetidae</taxon>
        <taxon>Pleosporales</taxon>
        <taxon>Pleosporineae</taxon>
        <taxon>Pleosporaceae</taxon>
        <taxon>Alternaria</taxon>
        <taxon>Alternaria sect. Alternaria</taxon>
    </lineage>
</organism>
<keyword evidence="2" id="KW-1185">Reference proteome</keyword>
<dbReference type="Proteomes" id="UP000293823">
    <property type="component" value="Unassembled WGS sequence"/>
</dbReference>
<reference evidence="2" key="1">
    <citation type="journal article" date="2019" name="bioRxiv">
        <title>Genomics, evolutionary history and diagnostics of the Alternaria alternata species group including apple and Asian pear pathotypes.</title>
        <authorList>
            <person name="Armitage A.D."/>
            <person name="Cockerton H.M."/>
            <person name="Sreenivasaprasad S."/>
            <person name="Woodhall J.W."/>
            <person name="Lane C.R."/>
            <person name="Harrison R.J."/>
            <person name="Clarkson J.P."/>
        </authorList>
    </citation>
    <scope>NUCLEOTIDE SEQUENCE [LARGE SCALE GENOMIC DNA]</scope>
    <source>
        <strain evidence="2">RGR 97.0016</strain>
    </source>
</reference>
<name>A0A4Q4RRR4_9PLEO</name>
<protein>
    <recommendedName>
        <fullName evidence="3">Transcription factor domain-containing protein</fullName>
    </recommendedName>
</protein>
<dbReference type="AlphaFoldDB" id="A0A4Q4RRR4"/>
<accession>A0A4Q4RRR4</accession>
<sequence>MWKKHCIPALHPALGRLGTRSDLPSIVQDAVLALSACHLSRRIPREKPFDPAETPGLSFKPDPGHQIVSLEVYGSVLISLARCYVDVHTANIDLILTSTVLLAHFELLMGNFRQFGSHSMGATTLLSYLETAGTIPHLWACELIANWTQAKAHSWWLRLHFSTPDFHLSSKSQACSLWLMDVLEKSTDSRAAIMSALCECCRLKSIALLEGWGAIHFGSKERLSKNYHFGKPVFGPALPYKAAWSATPAVTAQRAFLDRWYKGLATSEQPIEAMEQSAVTAFYSEWEPLDVRPLRFVSHQAAMNYAYYVVSRLLLSQIAIEDPECRSPNSYVDSIQEANSWAFMLARITAGLNWTDCTRLNTFVIGLSTLFLPCALGPLDIRISLWMQNWLEQRYATDALEEGSFPVLQSLQALRIVHGERRKGRISDVLFSCIEDEGGAGKYGSYNSQNFTSLLVYGHDISTGQAFSRTVGI</sequence>
<evidence type="ECO:0000313" key="1">
    <source>
        <dbReference type="EMBL" id="RYO59721.1"/>
    </source>
</evidence>
<comment type="caution">
    <text evidence="1">The sequence shown here is derived from an EMBL/GenBank/DDBJ whole genome shotgun (WGS) entry which is preliminary data.</text>
</comment>
<dbReference type="EMBL" id="PEJP01000029">
    <property type="protein sequence ID" value="RYO59721.1"/>
    <property type="molecule type" value="Genomic_DNA"/>
</dbReference>
<dbReference type="OrthoDB" id="39175at2759"/>
<evidence type="ECO:0000313" key="2">
    <source>
        <dbReference type="Proteomes" id="UP000293823"/>
    </source>
</evidence>
<gene>
    <name evidence="1" type="ORF">AA0113_g7552</name>
</gene>